<protein>
    <submittedName>
        <fullName evidence="1">Uncharacterized protein</fullName>
    </submittedName>
</protein>
<organism evidence="1 2">
    <name type="scientific">Armillaria solidipes</name>
    <dbReference type="NCBI Taxonomy" id="1076256"/>
    <lineage>
        <taxon>Eukaryota</taxon>
        <taxon>Fungi</taxon>
        <taxon>Dikarya</taxon>
        <taxon>Basidiomycota</taxon>
        <taxon>Agaricomycotina</taxon>
        <taxon>Agaricomycetes</taxon>
        <taxon>Agaricomycetidae</taxon>
        <taxon>Agaricales</taxon>
        <taxon>Marasmiineae</taxon>
        <taxon>Physalacriaceae</taxon>
        <taxon>Armillaria</taxon>
    </lineage>
</organism>
<evidence type="ECO:0000313" key="2">
    <source>
        <dbReference type="Proteomes" id="UP000218334"/>
    </source>
</evidence>
<name>A0A2H3C0C8_9AGAR</name>
<evidence type="ECO:0000313" key="1">
    <source>
        <dbReference type="EMBL" id="PBK68746.1"/>
    </source>
</evidence>
<dbReference type="AlphaFoldDB" id="A0A2H3C0C8"/>
<keyword evidence="2" id="KW-1185">Reference proteome</keyword>
<reference evidence="2" key="1">
    <citation type="journal article" date="2017" name="Nat. Ecol. Evol.">
        <title>Genome expansion and lineage-specific genetic innovations in the forest pathogenic fungi Armillaria.</title>
        <authorList>
            <person name="Sipos G."/>
            <person name="Prasanna A.N."/>
            <person name="Walter M.C."/>
            <person name="O'Connor E."/>
            <person name="Balint B."/>
            <person name="Krizsan K."/>
            <person name="Kiss B."/>
            <person name="Hess J."/>
            <person name="Varga T."/>
            <person name="Slot J."/>
            <person name="Riley R."/>
            <person name="Boka B."/>
            <person name="Rigling D."/>
            <person name="Barry K."/>
            <person name="Lee J."/>
            <person name="Mihaltcheva S."/>
            <person name="LaButti K."/>
            <person name="Lipzen A."/>
            <person name="Waldron R."/>
            <person name="Moloney N.M."/>
            <person name="Sperisen C."/>
            <person name="Kredics L."/>
            <person name="Vagvoelgyi C."/>
            <person name="Patrignani A."/>
            <person name="Fitzpatrick D."/>
            <person name="Nagy I."/>
            <person name="Doyle S."/>
            <person name="Anderson J.B."/>
            <person name="Grigoriev I.V."/>
            <person name="Gueldener U."/>
            <person name="Muensterkoetter M."/>
            <person name="Nagy L.G."/>
        </authorList>
    </citation>
    <scope>NUCLEOTIDE SEQUENCE [LARGE SCALE GENOMIC DNA]</scope>
    <source>
        <strain evidence="2">28-4</strain>
    </source>
</reference>
<gene>
    <name evidence="1" type="ORF">ARMSODRAFT_190842</name>
</gene>
<accession>A0A2H3C0C8</accession>
<dbReference type="Proteomes" id="UP000218334">
    <property type="component" value="Unassembled WGS sequence"/>
</dbReference>
<sequence length="129" mass="14788">MDCMSRYSKIPCQRVWYLPFICPSIRRSLCQPSTCGDIVFTGTLICAAMDPTIAGCLFWICLQSPFPLTRKLCIVATHQRWRRTTVVPENPSGYDWLQEHVECRDGCHTLTGWAEPFFLTGFPHVDLTE</sequence>
<dbReference type="EMBL" id="KZ293431">
    <property type="protein sequence ID" value="PBK68746.1"/>
    <property type="molecule type" value="Genomic_DNA"/>
</dbReference>
<proteinExistence type="predicted"/>